<dbReference type="OrthoDB" id="9786855at2"/>
<dbReference type="STRING" id="1907941.BKE30_05795"/>
<dbReference type="Proteomes" id="UP000192132">
    <property type="component" value="Unassembled WGS sequence"/>
</dbReference>
<dbReference type="InterPro" id="IPR005358">
    <property type="entry name" value="Puta_zinc/iron-chelating_dom"/>
</dbReference>
<comment type="caution">
    <text evidence="2">The sequence shown here is derived from an EMBL/GenBank/DDBJ whole genome shotgun (WGS) entry which is preliminary data.</text>
</comment>
<dbReference type="NCBIfam" id="NF003501">
    <property type="entry name" value="PRK05170.1-5"/>
    <property type="match status" value="1"/>
</dbReference>
<keyword evidence="3" id="KW-1185">Reference proteome</keyword>
<organism evidence="2 3">
    <name type="scientific">Alkanindiges hydrocarboniclasticus</name>
    <dbReference type="NCBI Taxonomy" id="1907941"/>
    <lineage>
        <taxon>Bacteria</taxon>
        <taxon>Pseudomonadati</taxon>
        <taxon>Pseudomonadota</taxon>
        <taxon>Gammaproteobacteria</taxon>
        <taxon>Moraxellales</taxon>
        <taxon>Moraxellaceae</taxon>
        <taxon>Alkanindiges</taxon>
    </lineage>
</organism>
<dbReference type="NCBIfam" id="NF003507">
    <property type="entry name" value="PRK05170.2-5"/>
    <property type="match status" value="1"/>
</dbReference>
<evidence type="ECO:0000256" key="1">
    <source>
        <dbReference type="HAMAP-Rule" id="MF_00676"/>
    </source>
</evidence>
<proteinExistence type="inferred from homology"/>
<protein>
    <recommendedName>
        <fullName evidence="1">UPF0260 protein BKE30_05795</fullName>
    </recommendedName>
</protein>
<dbReference type="AlphaFoldDB" id="A0A1S8CVE8"/>
<dbReference type="Pfam" id="PF03692">
    <property type="entry name" value="CxxCxxCC"/>
    <property type="match status" value="1"/>
</dbReference>
<reference evidence="2 3" key="1">
    <citation type="submission" date="2016-10" db="EMBL/GenBank/DDBJ databases">
        <title>Draft Genome sequence of Alkanindiges sp. strain H1.</title>
        <authorList>
            <person name="Subhash Y."/>
            <person name="Lee S."/>
        </authorList>
    </citation>
    <scope>NUCLEOTIDE SEQUENCE [LARGE SCALE GENOMIC DNA]</scope>
    <source>
        <strain evidence="2 3">H1</strain>
    </source>
</reference>
<dbReference type="RefSeq" id="WP_076877664.1">
    <property type="nucleotide sequence ID" value="NZ_MLCN01000013.1"/>
</dbReference>
<evidence type="ECO:0000313" key="3">
    <source>
        <dbReference type="Proteomes" id="UP000192132"/>
    </source>
</evidence>
<comment type="similarity">
    <text evidence="1">Belongs to the UPF0260 family.</text>
</comment>
<evidence type="ECO:0000313" key="2">
    <source>
        <dbReference type="EMBL" id="ONG41287.1"/>
    </source>
</evidence>
<sequence length="165" mass="18615">MPVTDYRSAPSAVLLHNSGLREKFWKHYPLEQLNAAEWEALCDGCGLCCLVKLEDEDSGQVVYTKVACQLLDTQTAQCSDYANRKQFVPDCLQLTPKLVPQLHWLPASCGYKRVELGLDLPDWHPLITGKPQSDIPAKKSAAGRCISEKDIDPDDIEEYVVRWVR</sequence>
<dbReference type="PIRSF" id="PIRSF006173">
    <property type="entry name" value="UCP006173"/>
    <property type="match status" value="1"/>
</dbReference>
<dbReference type="HAMAP" id="MF_00676">
    <property type="entry name" value="UPF0260"/>
    <property type="match status" value="1"/>
</dbReference>
<gene>
    <name evidence="2" type="ORF">BKE30_05795</name>
</gene>
<dbReference type="PANTHER" id="PTHR37421:SF1">
    <property type="entry name" value="UPF0260 PROTEIN YCGN"/>
    <property type="match status" value="1"/>
</dbReference>
<accession>A0A1S8CVE8</accession>
<dbReference type="PANTHER" id="PTHR37421">
    <property type="entry name" value="UPF0260 PROTEIN YCGN"/>
    <property type="match status" value="1"/>
</dbReference>
<dbReference type="InterPro" id="IPR008228">
    <property type="entry name" value="UCP006173"/>
</dbReference>
<name>A0A1S8CVE8_9GAMM</name>
<dbReference type="EMBL" id="MLCN01000013">
    <property type="protein sequence ID" value="ONG41287.1"/>
    <property type="molecule type" value="Genomic_DNA"/>
</dbReference>